<dbReference type="SUPFAM" id="SSF47413">
    <property type="entry name" value="lambda repressor-like DNA-binding domains"/>
    <property type="match status" value="1"/>
</dbReference>
<dbReference type="AlphaFoldDB" id="A0A1C5JD46"/>
<dbReference type="RefSeq" id="WP_091302191.1">
    <property type="nucleotide sequence ID" value="NZ_FMDN01000028.1"/>
</dbReference>
<dbReference type="Gene3D" id="1.10.260.40">
    <property type="entry name" value="lambda repressor-like DNA-binding domains"/>
    <property type="match status" value="1"/>
</dbReference>
<proteinExistence type="predicted"/>
<dbReference type="InterPro" id="IPR010982">
    <property type="entry name" value="Lambda_DNA-bd_dom_sf"/>
</dbReference>
<evidence type="ECO:0000313" key="2">
    <source>
        <dbReference type="EMBL" id="SCG68497.1"/>
    </source>
</evidence>
<dbReference type="InterPro" id="IPR043917">
    <property type="entry name" value="DUF5753"/>
</dbReference>
<dbReference type="OrthoDB" id="3422637at2"/>
<sequence>MNDVLRVAMAEAGETAESLAEQAGVDPKTAARWVSPGRLPHPRHRAAVARALGREIGELWPEVVRRREPAWFRPWTDVEQDATSLRSFEPSVIPGLLQTPEYAHAVLSSGPLADDEIEGYVAARLARQAAVFDRPRPPLTVFVIDEAALRRGEPEIMHPQLDHLEVMARRSCLLLHVVPLRAGFHPGQAGAFVIASLDDTEDIGYIDDQAAGRLTNDVAPLWRVWDTVRSVALPRDQSIQLLKAREWLR</sequence>
<dbReference type="GO" id="GO:0003677">
    <property type="term" value="F:DNA binding"/>
    <property type="evidence" value="ECO:0007669"/>
    <property type="project" value="InterPro"/>
</dbReference>
<feature type="domain" description="DUF5753" evidence="1">
    <location>
        <begin position="75"/>
        <end position="243"/>
    </location>
</feature>
<reference evidence="3" key="1">
    <citation type="submission" date="2016-06" db="EMBL/GenBank/DDBJ databases">
        <authorList>
            <person name="Varghese N."/>
        </authorList>
    </citation>
    <scope>NUCLEOTIDE SEQUENCE [LARGE SCALE GENOMIC DNA]</scope>
    <source>
        <strain evidence="3">DSM 43171</strain>
    </source>
</reference>
<name>A0A1C5JD46_9ACTN</name>
<evidence type="ECO:0000259" key="1">
    <source>
        <dbReference type="Pfam" id="PF19054"/>
    </source>
</evidence>
<evidence type="ECO:0000313" key="3">
    <source>
        <dbReference type="Proteomes" id="UP000199408"/>
    </source>
</evidence>
<dbReference type="EMBL" id="FMDN01000028">
    <property type="protein sequence ID" value="SCG68497.1"/>
    <property type="molecule type" value="Genomic_DNA"/>
</dbReference>
<dbReference type="CDD" id="cd00093">
    <property type="entry name" value="HTH_XRE"/>
    <property type="match status" value="1"/>
</dbReference>
<dbReference type="InterPro" id="IPR001387">
    <property type="entry name" value="Cro/C1-type_HTH"/>
</dbReference>
<organism evidence="2 3">
    <name type="scientific">Micromonospora halophytica</name>
    <dbReference type="NCBI Taxonomy" id="47864"/>
    <lineage>
        <taxon>Bacteria</taxon>
        <taxon>Bacillati</taxon>
        <taxon>Actinomycetota</taxon>
        <taxon>Actinomycetes</taxon>
        <taxon>Micromonosporales</taxon>
        <taxon>Micromonosporaceae</taxon>
        <taxon>Micromonospora</taxon>
    </lineage>
</organism>
<accession>A0A1C5JD46</accession>
<gene>
    <name evidence="2" type="ORF">GA0070560_1285</name>
</gene>
<dbReference type="Proteomes" id="UP000199408">
    <property type="component" value="Unassembled WGS sequence"/>
</dbReference>
<dbReference type="Pfam" id="PF19054">
    <property type="entry name" value="DUF5753"/>
    <property type="match status" value="1"/>
</dbReference>
<dbReference type="STRING" id="47864.GA0070560_1285"/>
<keyword evidence="3" id="KW-1185">Reference proteome</keyword>
<protein>
    <recommendedName>
        <fullName evidence="1">DUF5753 domain-containing protein</fullName>
    </recommendedName>
</protein>